<proteinExistence type="predicted"/>
<sequence>MQKYPGLELFHCCAHCQHLAAEDTIKYKDPNQLKKAENVLLACAGIIEQYVKANAKADLSFDQVEPGVLGWISGLKALKDSNTIEQIR</sequence>
<dbReference type="AlphaFoldDB" id="A0A5J4T4S3"/>
<name>A0A5J4T4S3_9EUKA</name>
<comment type="caution">
    <text evidence="1">The sequence shown here is derived from an EMBL/GenBank/DDBJ whole genome shotgun (WGS) entry which is preliminary data.</text>
</comment>
<evidence type="ECO:0008006" key="3">
    <source>
        <dbReference type="Google" id="ProtNLM"/>
    </source>
</evidence>
<accession>A0A5J4T4S3</accession>
<evidence type="ECO:0000313" key="1">
    <source>
        <dbReference type="EMBL" id="KAA6352761.1"/>
    </source>
</evidence>
<dbReference type="Proteomes" id="UP000324800">
    <property type="component" value="Unassembled WGS sequence"/>
</dbReference>
<organism evidence="1 2">
    <name type="scientific">Streblomastix strix</name>
    <dbReference type="NCBI Taxonomy" id="222440"/>
    <lineage>
        <taxon>Eukaryota</taxon>
        <taxon>Metamonada</taxon>
        <taxon>Preaxostyla</taxon>
        <taxon>Oxymonadida</taxon>
        <taxon>Streblomastigidae</taxon>
        <taxon>Streblomastix</taxon>
    </lineage>
</organism>
<protein>
    <recommendedName>
        <fullName evidence="3">DUF4371 domain-containing protein</fullName>
    </recommendedName>
</protein>
<reference evidence="1 2" key="1">
    <citation type="submission" date="2019-03" db="EMBL/GenBank/DDBJ databases">
        <title>Single cell metagenomics reveals metabolic interactions within the superorganism composed of flagellate Streblomastix strix and complex community of Bacteroidetes bacteria on its surface.</title>
        <authorList>
            <person name="Treitli S.C."/>
            <person name="Kolisko M."/>
            <person name="Husnik F."/>
            <person name="Keeling P."/>
            <person name="Hampl V."/>
        </authorList>
    </citation>
    <scope>NUCLEOTIDE SEQUENCE [LARGE SCALE GENOMIC DNA]</scope>
    <source>
        <strain evidence="1">ST1C</strain>
    </source>
</reference>
<gene>
    <name evidence="1" type="ORF">EZS28_051712</name>
</gene>
<evidence type="ECO:0000313" key="2">
    <source>
        <dbReference type="Proteomes" id="UP000324800"/>
    </source>
</evidence>
<dbReference type="EMBL" id="SNRW01039363">
    <property type="protein sequence ID" value="KAA6352761.1"/>
    <property type="molecule type" value="Genomic_DNA"/>
</dbReference>